<dbReference type="Proteomes" id="UP000054558">
    <property type="component" value="Unassembled WGS sequence"/>
</dbReference>
<keyword evidence="3" id="KW-1185">Reference proteome</keyword>
<sequence length="200" mass="20273">MKTLGRRSPVVSCLILLSGLLQKEALVAEAQRIFPLCPCSPTADCDFFFSGFPTYLPQFSVAGGTPGATQTFSTASLLSRFGNAVTSAGAGAPVALTRWCVSSLSLLAQNTSGLPSSSSLANLFSVSGNLLAFTTPSNPAPFQGLCILLPLTSIAVAPSPTGLGNTAAAYPVTRQCVVFQTAPPTGAACSGYVCAANTSA</sequence>
<accession>A0A1Y1ICI4</accession>
<evidence type="ECO:0000313" key="2">
    <source>
        <dbReference type="EMBL" id="GAQ87682.1"/>
    </source>
</evidence>
<dbReference type="AlphaFoldDB" id="A0A1Y1ICI4"/>
<evidence type="ECO:0000256" key="1">
    <source>
        <dbReference type="SAM" id="SignalP"/>
    </source>
</evidence>
<dbReference type="EMBL" id="DF237319">
    <property type="protein sequence ID" value="GAQ87682.1"/>
    <property type="molecule type" value="Genomic_DNA"/>
</dbReference>
<feature type="signal peptide" evidence="1">
    <location>
        <begin position="1"/>
        <end position="25"/>
    </location>
</feature>
<keyword evidence="1" id="KW-0732">Signal</keyword>
<protein>
    <recommendedName>
        <fullName evidence="4">Secreted protein</fullName>
    </recommendedName>
</protein>
<evidence type="ECO:0000313" key="3">
    <source>
        <dbReference type="Proteomes" id="UP000054558"/>
    </source>
</evidence>
<evidence type="ECO:0008006" key="4">
    <source>
        <dbReference type="Google" id="ProtNLM"/>
    </source>
</evidence>
<name>A0A1Y1ICI4_KLENI</name>
<reference evidence="2 3" key="1">
    <citation type="journal article" date="2014" name="Nat. Commun.">
        <title>Klebsormidium flaccidum genome reveals primary factors for plant terrestrial adaptation.</title>
        <authorList>
            <person name="Hori K."/>
            <person name="Maruyama F."/>
            <person name="Fujisawa T."/>
            <person name="Togashi T."/>
            <person name="Yamamoto N."/>
            <person name="Seo M."/>
            <person name="Sato S."/>
            <person name="Yamada T."/>
            <person name="Mori H."/>
            <person name="Tajima N."/>
            <person name="Moriyama T."/>
            <person name="Ikeuchi M."/>
            <person name="Watanabe M."/>
            <person name="Wada H."/>
            <person name="Kobayashi K."/>
            <person name="Saito M."/>
            <person name="Masuda T."/>
            <person name="Sasaki-Sekimoto Y."/>
            <person name="Mashiguchi K."/>
            <person name="Awai K."/>
            <person name="Shimojima M."/>
            <person name="Masuda S."/>
            <person name="Iwai M."/>
            <person name="Nobusawa T."/>
            <person name="Narise T."/>
            <person name="Kondo S."/>
            <person name="Saito H."/>
            <person name="Sato R."/>
            <person name="Murakawa M."/>
            <person name="Ihara Y."/>
            <person name="Oshima-Yamada Y."/>
            <person name="Ohtaka K."/>
            <person name="Satoh M."/>
            <person name="Sonobe K."/>
            <person name="Ishii M."/>
            <person name="Ohtani R."/>
            <person name="Kanamori-Sato M."/>
            <person name="Honoki R."/>
            <person name="Miyazaki D."/>
            <person name="Mochizuki H."/>
            <person name="Umetsu J."/>
            <person name="Higashi K."/>
            <person name="Shibata D."/>
            <person name="Kamiya Y."/>
            <person name="Sato N."/>
            <person name="Nakamura Y."/>
            <person name="Tabata S."/>
            <person name="Ida S."/>
            <person name="Kurokawa K."/>
            <person name="Ohta H."/>
        </authorList>
    </citation>
    <scope>NUCLEOTIDE SEQUENCE [LARGE SCALE GENOMIC DNA]</scope>
    <source>
        <strain evidence="2 3">NIES-2285</strain>
    </source>
</reference>
<gene>
    <name evidence="2" type="ORF">KFL_003700015</name>
</gene>
<organism evidence="2 3">
    <name type="scientific">Klebsormidium nitens</name>
    <name type="common">Green alga</name>
    <name type="synonym">Ulothrix nitens</name>
    <dbReference type="NCBI Taxonomy" id="105231"/>
    <lineage>
        <taxon>Eukaryota</taxon>
        <taxon>Viridiplantae</taxon>
        <taxon>Streptophyta</taxon>
        <taxon>Klebsormidiophyceae</taxon>
        <taxon>Klebsormidiales</taxon>
        <taxon>Klebsormidiaceae</taxon>
        <taxon>Klebsormidium</taxon>
    </lineage>
</organism>
<proteinExistence type="predicted"/>
<feature type="chain" id="PRO_5013118625" description="Secreted protein" evidence="1">
    <location>
        <begin position="26"/>
        <end position="200"/>
    </location>
</feature>